<protein>
    <submittedName>
        <fullName evidence="9">Undecaprenyl-phosphate glucose phosphotransferase</fullName>
    </submittedName>
</protein>
<organism evidence="9">
    <name type="scientific">Klebsiella sp. 4349</name>
    <dbReference type="NCBI Taxonomy" id="1497839"/>
    <lineage>
        <taxon>Bacteria</taxon>
        <taxon>Pseudomonadati</taxon>
        <taxon>Pseudomonadota</taxon>
        <taxon>Gammaproteobacteria</taxon>
        <taxon>Enterobacterales</taxon>
        <taxon>Enterobacteriaceae</taxon>
        <taxon>Klebsiella/Raoultella group</taxon>
        <taxon>Klebsiella</taxon>
    </lineage>
</organism>
<dbReference type="InterPro" id="IPR017473">
    <property type="entry name" value="Undecaprenyl-P_gluc_Ptfrase"/>
</dbReference>
<dbReference type="GO" id="GO:0009242">
    <property type="term" value="P:colanic acid biosynthetic process"/>
    <property type="evidence" value="ECO:0007669"/>
    <property type="project" value="TreeGrafter"/>
</dbReference>
<feature type="domain" description="Bacterial sugar transferase" evidence="8">
    <location>
        <begin position="276"/>
        <end position="458"/>
    </location>
</feature>
<feature type="transmembrane region" description="Helical" evidence="7">
    <location>
        <begin position="281"/>
        <end position="302"/>
    </location>
</feature>
<dbReference type="AlphaFoldDB" id="A0A0P0YT31"/>
<evidence type="ECO:0000256" key="2">
    <source>
        <dbReference type="ARBA" id="ARBA00006464"/>
    </source>
</evidence>
<reference evidence="9" key="2">
    <citation type="journal article" date="2015" name="Sci. Rep.">
        <title>Genetic analysis of capsular polysaccharide synthesis gene clusters in 79 capsular types of Klebsiella spp.</title>
        <authorList>
            <person name="Pan Y.J."/>
            <person name="Lin T.L."/>
            <person name="Chen C.T."/>
            <person name="Chen Y.Y."/>
            <person name="Hsieh P.F."/>
            <person name="Hsu C.R."/>
            <person name="Wu M.C."/>
            <person name="Wang J.T."/>
        </authorList>
    </citation>
    <scope>NUCLEOTIDE SEQUENCE</scope>
    <source>
        <strain evidence="9">4349</strain>
    </source>
</reference>
<dbReference type="PANTHER" id="PTHR30576">
    <property type="entry name" value="COLANIC BIOSYNTHESIS UDP-GLUCOSE LIPID CARRIER TRANSFERASE"/>
    <property type="match status" value="1"/>
</dbReference>
<dbReference type="InterPro" id="IPR017475">
    <property type="entry name" value="EPS_sugar_tfrase"/>
</dbReference>
<accession>A0A0P0YT31</accession>
<gene>
    <name evidence="9" type="primary">wcaJ</name>
</gene>
<evidence type="ECO:0000256" key="1">
    <source>
        <dbReference type="ARBA" id="ARBA00004141"/>
    </source>
</evidence>
<name>A0A0P0YT31_9ENTR</name>
<evidence type="ECO:0000256" key="3">
    <source>
        <dbReference type="ARBA" id="ARBA00022679"/>
    </source>
</evidence>
<feature type="transmembrane region" description="Helical" evidence="7">
    <location>
        <begin position="20"/>
        <end position="39"/>
    </location>
</feature>
<evidence type="ECO:0000259" key="8">
    <source>
        <dbReference type="Pfam" id="PF02397"/>
    </source>
</evidence>
<evidence type="ECO:0000256" key="5">
    <source>
        <dbReference type="ARBA" id="ARBA00022989"/>
    </source>
</evidence>
<keyword evidence="5 7" id="KW-1133">Transmembrane helix</keyword>
<dbReference type="PANTHER" id="PTHR30576:SF21">
    <property type="entry name" value="UDP-GLUCOSE:UNDECAPRENYL-PHOSPHATE GLUCOSE-1-PHOSPHATE TRANSFERASE"/>
    <property type="match status" value="1"/>
</dbReference>
<sequence length="466" mass="53457">MKNLNDQRFRSKTNASLISVLQRFADVTVIFLGLYGVYYSNDKTFSYYQLIIFLFIFSIFQMIGGITDFYRSWRGVKFSTEMSFIFKNWTISILIYLGLSSYLKEINIPFIILVEWYFIVCLGFCLSRALVRRVAKLLRLLGYNTRNVAIVGSMPVGQKLAQSFIDEPWLGFVVVGIYAEQKIGISDSIKYVGDFECLVKDAKSGKLDRIYIAMSMSDEAKMKNVIKSLTDTTCSVMLIPDIFTFNILQSRTEEVNGVPVVPLFDTPLSGMNMVFKRCEDVIIASIILMLIFPLLMIIALMVKLTSPGPVIFKQTRYGIDGKAIRVWKFRTMKVMENDSIVKQATKNDSRVTKVGSFLRKTSLDELPQFINVLSGQMSIVGPRPHAVAHNEQYRNLIEGYMLRHKVKPGITGWAQINGWRGETDTLDKMEKRIEFDLEYIREWSIWLDLKIILLTVFKGFVSKTAY</sequence>
<feature type="transmembrane region" description="Helical" evidence="7">
    <location>
        <begin position="45"/>
        <end position="63"/>
    </location>
</feature>
<dbReference type="NCBIfam" id="TIGR03023">
    <property type="entry name" value="WcaJ_sugtrans"/>
    <property type="match status" value="1"/>
</dbReference>
<keyword evidence="6 7" id="KW-0472">Membrane</keyword>
<keyword evidence="4 7" id="KW-0812">Transmembrane</keyword>
<dbReference type="InterPro" id="IPR003362">
    <property type="entry name" value="Bact_transf"/>
</dbReference>
<evidence type="ECO:0000256" key="7">
    <source>
        <dbReference type="SAM" id="Phobius"/>
    </source>
</evidence>
<dbReference type="NCBIfam" id="NF007518">
    <property type="entry name" value="PRK10124.1"/>
    <property type="match status" value="1"/>
</dbReference>
<evidence type="ECO:0000256" key="6">
    <source>
        <dbReference type="ARBA" id="ARBA00023136"/>
    </source>
</evidence>
<comment type="similarity">
    <text evidence="2">Belongs to the bacterial sugar transferase family.</text>
</comment>
<dbReference type="Gene3D" id="3.40.50.720">
    <property type="entry name" value="NAD(P)-binding Rossmann-like Domain"/>
    <property type="match status" value="1"/>
</dbReference>
<dbReference type="NCBIfam" id="TIGR03025">
    <property type="entry name" value="EPS_sugtrans"/>
    <property type="match status" value="1"/>
</dbReference>
<proteinExistence type="inferred from homology"/>
<dbReference type="GO" id="GO:0089702">
    <property type="term" value="F:undecaprenyl-phosphate glucose phosphotransferase activity"/>
    <property type="evidence" value="ECO:0007669"/>
    <property type="project" value="TreeGrafter"/>
</dbReference>
<reference evidence="9" key="1">
    <citation type="submission" date="2014-04" db="EMBL/GenBank/DDBJ databases">
        <authorList>
            <person name="Harrison E."/>
        </authorList>
    </citation>
    <scope>NUCLEOTIDE SEQUENCE</scope>
    <source>
        <strain evidence="9">4349</strain>
    </source>
</reference>
<feature type="transmembrane region" description="Helical" evidence="7">
    <location>
        <begin position="84"/>
        <end position="102"/>
    </location>
</feature>
<comment type="subcellular location">
    <subcellularLocation>
        <location evidence="1">Membrane</location>
        <topology evidence="1">Multi-pass membrane protein</topology>
    </subcellularLocation>
</comment>
<keyword evidence="3 9" id="KW-0808">Transferase</keyword>
<feature type="transmembrane region" description="Helical" evidence="7">
    <location>
        <begin position="108"/>
        <end position="131"/>
    </location>
</feature>
<dbReference type="EMBL" id="AB924607">
    <property type="protein sequence ID" value="BAT24326.1"/>
    <property type="molecule type" value="Genomic_DNA"/>
</dbReference>
<evidence type="ECO:0000313" key="9">
    <source>
        <dbReference type="EMBL" id="BAT24326.1"/>
    </source>
</evidence>
<dbReference type="Pfam" id="PF02397">
    <property type="entry name" value="Bac_transf"/>
    <property type="match status" value="1"/>
</dbReference>
<evidence type="ECO:0000256" key="4">
    <source>
        <dbReference type="ARBA" id="ARBA00022692"/>
    </source>
</evidence>
<dbReference type="GO" id="GO:0016020">
    <property type="term" value="C:membrane"/>
    <property type="evidence" value="ECO:0007669"/>
    <property type="project" value="UniProtKB-SubCell"/>
</dbReference>
<dbReference type="Pfam" id="PF13727">
    <property type="entry name" value="CoA_binding_3"/>
    <property type="match status" value="1"/>
</dbReference>